<dbReference type="RefSeq" id="WP_264142153.1">
    <property type="nucleotide sequence ID" value="NZ_JAOYEY010000031.1"/>
</dbReference>
<evidence type="ECO:0000313" key="3">
    <source>
        <dbReference type="Proteomes" id="UP001526147"/>
    </source>
</evidence>
<sequence length="430" mass="48677">MKQLFLLCTALIVSLSLTSCQSNQDQDESVNDREPITIKVAWWGGHPRHEYTTKIIELFEKENPTINVEPVFANWDDYWKNLAPMAAGNQLPDVIQMDIAFLSQYGEKGLLEDLTPFLENNIIDTSSIRQSVVNSGKIGEELYGFTVGINVLSVISNEQLLDKAGVKIHDDTWTWDDMEQMALDIKKYANVYGSNGMHPPDIFFPYYLRTKGEQFYNKEGTGLAYKDDQLFVDYFHMQLRLVEGGAFPTPNEVAAAVRGMEDDLIVNGKSAITWNYSNQYASFDQLTEAPLTLNLPPEHYENKALFLKPSMLLSIPKSSKYKEEAAKFIDFFVNNVEANKLMKGERGVPVSSEISEEVKPMLSGEELKIVEYVEKAISLTNEMYPPDPTGSSQVIDVLKNISDEIMYKKITPEEGAKKFREQANEILQKG</sequence>
<gene>
    <name evidence="2" type="ORF">OIH86_06825</name>
</gene>
<dbReference type="PANTHER" id="PTHR43649">
    <property type="entry name" value="ARABINOSE-BINDING PROTEIN-RELATED"/>
    <property type="match status" value="1"/>
</dbReference>
<organism evidence="2 3">
    <name type="scientific">Metabacillus halosaccharovorans</name>
    <dbReference type="NCBI Taxonomy" id="930124"/>
    <lineage>
        <taxon>Bacteria</taxon>
        <taxon>Bacillati</taxon>
        <taxon>Bacillota</taxon>
        <taxon>Bacilli</taxon>
        <taxon>Bacillales</taxon>
        <taxon>Bacillaceae</taxon>
        <taxon>Metabacillus</taxon>
    </lineage>
</organism>
<comment type="caution">
    <text evidence="2">The sequence shown here is derived from an EMBL/GenBank/DDBJ whole genome shotgun (WGS) entry which is preliminary data.</text>
</comment>
<keyword evidence="3" id="KW-1185">Reference proteome</keyword>
<dbReference type="InterPro" id="IPR006059">
    <property type="entry name" value="SBP"/>
</dbReference>
<feature type="signal peptide" evidence="1">
    <location>
        <begin position="1"/>
        <end position="21"/>
    </location>
</feature>
<proteinExistence type="predicted"/>
<accession>A0ABT3DER1</accession>
<dbReference type="InterPro" id="IPR050490">
    <property type="entry name" value="Bact_solute-bd_prot1"/>
</dbReference>
<evidence type="ECO:0000256" key="1">
    <source>
        <dbReference type="SAM" id="SignalP"/>
    </source>
</evidence>
<keyword evidence="1" id="KW-0732">Signal</keyword>
<dbReference type="EMBL" id="JAOYEY010000031">
    <property type="protein sequence ID" value="MCV9885361.1"/>
    <property type="molecule type" value="Genomic_DNA"/>
</dbReference>
<dbReference type="PANTHER" id="PTHR43649:SF11">
    <property type="entry name" value="ABC TRANSPORTER SUBSTRATE-BINDING PROTEIN YESO-RELATED"/>
    <property type="match status" value="1"/>
</dbReference>
<evidence type="ECO:0000313" key="2">
    <source>
        <dbReference type="EMBL" id="MCV9885361.1"/>
    </source>
</evidence>
<dbReference type="SUPFAM" id="SSF53850">
    <property type="entry name" value="Periplasmic binding protein-like II"/>
    <property type="match status" value="1"/>
</dbReference>
<dbReference type="Pfam" id="PF01547">
    <property type="entry name" value="SBP_bac_1"/>
    <property type="match status" value="1"/>
</dbReference>
<dbReference type="Gene3D" id="3.40.190.10">
    <property type="entry name" value="Periplasmic binding protein-like II"/>
    <property type="match status" value="2"/>
</dbReference>
<dbReference type="PROSITE" id="PS51257">
    <property type="entry name" value="PROKAR_LIPOPROTEIN"/>
    <property type="match status" value="1"/>
</dbReference>
<feature type="chain" id="PRO_5046036790" evidence="1">
    <location>
        <begin position="22"/>
        <end position="430"/>
    </location>
</feature>
<dbReference type="Proteomes" id="UP001526147">
    <property type="component" value="Unassembled WGS sequence"/>
</dbReference>
<name>A0ABT3DER1_9BACI</name>
<reference evidence="2 3" key="1">
    <citation type="submission" date="2022-10" db="EMBL/GenBank/DDBJ databases">
        <title>Draft genome assembly of moderately radiation resistant bacterium Metabacillus halosaccharovorans.</title>
        <authorList>
            <person name="Pal S."/>
            <person name="Gopinathan A."/>
        </authorList>
    </citation>
    <scope>NUCLEOTIDE SEQUENCE [LARGE SCALE GENOMIC DNA]</scope>
    <source>
        <strain evidence="2 3">VITHBRA001</strain>
    </source>
</reference>
<protein>
    <submittedName>
        <fullName evidence="2">ABC transporter substrate-binding protein</fullName>
    </submittedName>
</protein>